<keyword evidence="1" id="KW-0472">Membrane</keyword>
<reference evidence="2" key="2">
    <citation type="submission" date="2020-09" db="EMBL/GenBank/DDBJ databases">
        <authorList>
            <person name="Sun Q."/>
            <person name="Kim S."/>
        </authorList>
    </citation>
    <scope>NUCLEOTIDE SEQUENCE</scope>
    <source>
        <strain evidence="2">KCTC 12113</strain>
    </source>
</reference>
<reference evidence="2" key="1">
    <citation type="journal article" date="2014" name="Int. J. Syst. Evol. Microbiol.">
        <title>Complete genome sequence of Corynebacterium casei LMG S-19264T (=DSM 44701T), isolated from a smear-ripened cheese.</title>
        <authorList>
            <consortium name="US DOE Joint Genome Institute (JGI-PGF)"/>
            <person name="Walter F."/>
            <person name="Albersmeier A."/>
            <person name="Kalinowski J."/>
            <person name="Ruckert C."/>
        </authorList>
    </citation>
    <scope>NUCLEOTIDE SEQUENCE</scope>
    <source>
        <strain evidence="2">KCTC 12113</strain>
    </source>
</reference>
<gene>
    <name evidence="2" type="ORF">GCM10007383_15540</name>
</gene>
<organism evidence="2 3">
    <name type="scientific">Arenibacter certesii</name>
    <dbReference type="NCBI Taxonomy" id="228955"/>
    <lineage>
        <taxon>Bacteria</taxon>
        <taxon>Pseudomonadati</taxon>
        <taxon>Bacteroidota</taxon>
        <taxon>Flavobacteriia</taxon>
        <taxon>Flavobacteriales</taxon>
        <taxon>Flavobacteriaceae</taxon>
        <taxon>Arenibacter</taxon>
    </lineage>
</organism>
<sequence length="355" mass="41311">MEQKIKNLIALSLLPQILLVKWLGTYPELIENYYSKGLYPLISGFWRALLGWIPFSIGDILYALLIIVSLRYLIVNRARIKQKPIWFLRDIAVVASVAYFSFHILWGFNYYRQPLSMTLELRDQHSEQDLVDFVDRLITKTNEAQFQLTKDSTKMVLIPYSKKEIFKITIEGYRTLENQLPIFTYKRPSLKRSLFSTPLTYMGYGGYLNPFTNEAQANGRLPNFRFPIISGHEIGHQLGYSAENETNFVGYLVTVKNEDPYFKYAAYAYALSYCLNDLAYRDRELLDNAYSKINPGVIKNYNEVSKFWQAHENPMEPVFKSVFNTFLKANNQAEGIKSYNAVVSLLVNYYQENPL</sequence>
<dbReference type="InterPro" id="IPR024294">
    <property type="entry name" value="DUF3810"/>
</dbReference>
<protein>
    <recommendedName>
        <fullName evidence="4">DUF3810 domain-containing protein</fullName>
    </recommendedName>
</protein>
<evidence type="ECO:0000256" key="1">
    <source>
        <dbReference type="SAM" id="Phobius"/>
    </source>
</evidence>
<feature type="transmembrane region" description="Helical" evidence="1">
    <location>
        <begin position="51"/>
        <end position="74"/>
    </location>
</feature>
<keyword evidence="1" id="KW-1133">Transmembrane helix</keyword>
<proteinExistence type="predicted"/>
<evidence type="ECO:0000313" key="3">
    <source>
        <dbReference type="Proteomes" id="UP000634668"/>
    </source>
</evidence>
<dbReference type="Proteomes" id="UP000634668">
    <property type="component" value="Unassembled WGS sequence"/>
</dbReference>
<dbReference type="Pfam" id="PF12725">
    <property type="entry name" value="DUF3810"/>
    <property type="match status" value="1"/>
</dbReference>
<evidence type="ECO:0000313" key="2">
    <source>
        <dbReference type="EMBL" id="GGW31169.1"/>
    </source>
</evidence>
<dbReference type="RefSeq" id="WP_026812734.1">
    <property type="nucleotide sequence ID" value="NZ_BMWP01000008.1"/>
</dbReference>
<feature type="transmembrane region" description="Helical" evidence="1">
    <location>
        <begin position="86"/>
        <end position="108"/>
    </location>
</feature>
<accession>A0A918ITN6</accession>
<dbReference type="EMBL" id="BMWP01000008">
    <property type="protein sequence ID" value="GGW31169.1"/>
    <property type="molecule type" value="Genomic_DNA"/>
</dbReference>
<evidence type="ECO:0008006" key="4">
    <source>
        <dbReference type="Google" id="ProtNLM"/>
    </source>
</evidence>
<keyword evidence="3" id="KW-1185">Reference proteome</keyword>
<keyword evidence="1" id="KW-0812">Transmembrane</keyword>
<dbReference type="AlphaFoldDB" id="A0A918ITN6"/>
<name>A0A918ITN6_9FLAO</name>
<comment type="caution">
    <text evidence="2">The sequence shown here is derived from an EMBL/GenBank/DDBJ whole genome shotgun (WGS) entry which is preliminary data.</text>
</comment>